<evidence type="ECO:0000256" key="1">
    <source>
        <dbReference type="SAM" id="MobiDB-lite"/>
    </source>
</evidence>
<name>A0ABN1NVX2_9ACTN</name>
<comment type="caution">
    <text evidence="2">The sequence shown here is derived from an EMBL/GenBank/DDBJ whole genome shotgun (WGS) entry which is preliminary data.</text>
</comment>
<feature type="region of interest" description="Disordered" evidence="1">
    <location>
        <begin position="324"/>
        <end position="367"/>
    </location>
</feature>
<feature type="compositionally biased region" description="Basic and acidic residues" evidence="1">
    <location>
        <begin position="334"/>
        <end position="351"/>
    </location>
</feature>
<protein>
    <submittedName>
        <fullName evidence="2">Uncharacterized protein</fullName>
    </submittedName>
</protein>
<proteinExistence type="predicted"/>
<evidence type="ECO:0000313" key="2">
    <source>
        <dbReference type="EMBL" id="GAA0917671.1"/>
    </source>
</evidence>
<keyword evidence="3" id="KW-1185">Reference proteome</keyword>
<sequence length="367" mass="39562">MALGRRGNVVIAATHPGFPPGGSAAATARPGAAQAVTLAPRPGAAPLSPLAAIAAELRETHPLDALDGGEPALRLRAVFSWSLRTVSAPAVRLLRLLALCPAADLGVPAAASLAGVTRPTTRHLLDELGRANLVTEPSPGRTSMDDLLRAYAAALTIGRERQEAPARLHDHYAHSAQAAALALSPHRFPILTTTPLAGVTPERFSGADEAVAWFQAEHHLLMSRTFVTWQSAWAVHDFLDRRGRWQEQSQLQRAALATTLVSGDRVGQAHTRRNLGWAHARLGRPELAHAHLAYALDLFEALMVSEDRHTRYVHAVQRFHHARSPWSGRVSSHGAEHGDRAPHPAHDDHGGRPSRRYRGGRVVPPHA</sequence>
<reference evidence="2 3" key="1">
    <citation type="journal article" date="2019" name="Int. J. Syst. Evol. Microbiol.">
        <title>The Global Catalogue of Microorganisms (GCM) 10K type strain sequencing project: providing services to taxonomists for standard genome sequencing and annotation.</title>
        <authorList>
            <consortium name="The Broad Institute Genomics Platform"/>
            <consortium name="The Broad Institute Genome Sequencing Center for Infectious Disease"/>
            <person name="Wu L."/>
            <person name="Ma J."/>
        </authorList>
    </citation>
    <scope>NUCLEOTIDE SEQUENCE [LARGE SCALE GENOMIC DNA]</scope>
    <source>
        <strain evidence="2 3">JCM 11136</strain>
    </source>
</reference>
<dbReference type="Proteomes" id="UP001501578">
    <property type="component" value="Unassembled WGS sequence"/>
</dbReference>
<accession>A0ABN1NVX2</accession>
<evidence type="ECO:0000313" key="3">
    <source>
        <dbReference type="Proteomes" id="UP001501578"/>
    </source>
</evidence>
<dbReference type="InterPro" id="IPR011990">
    <property type="entry name" value="TPR-like_helical_dom_sf"/>
</dbReference>
<gene>
    <name evidence="2" type="ORF">GCM10009560_13950</name>
</gene>
<dbReference type="Gene3D" id="1.25.40.10">
    <property type="entry name" value="Tetratricopeptide repeat domain"/>
    <property type="match status" value="1"/>
</dbReference>
<organism evidence="2 3">
    <name type="scientific">Nonomuraea longicatena</name>
    <dbReference type="NCBI Taxonomy" id="83682"/>
    <lineage>
        <taxon>Bacteria</taxon>
        <taxon>Bacillati</taxon>
        <taxon>Actinomycetota</taxon>
        <taxon>Actinomycetes</taxon>
        <taxon>Streptosporangiales</taxon>
        <taxon>Streptosporangiaceae</taxon>
        <taxon>Nonomuraea</taxon>
    </lineage>
</organism>
<dbReference type="EMBL" id="BAAAHQ010000004">
    <property type="protein sequence ID" value="GAA0917671.1"/>
    <property type="molecule type" value="Genomic_DNA"/>
</dbReference>